<evidence type="ECO:0000256" key="5">
    <source>
        <dbReference type="ARBA" id="ARBA00023277"/>
    </source>
</evidence>
<dbReference type="PROSITE" id="PS52031">
    <property type="entry name" value="GG_LECTIN"/>
    <property type="match status" value="1"/>
</dbReference>
<gene>
    <name evidence="10" type="ORF">K7432_001905</name>
</gene>
<organism evidence="10 11">
    <name type="scientific">Basidiobolus ranarum</name>
    <dbReference type="NCBI Taxonomy" id="34480"/>
    <lineage>
        <taxon>Eukaryota</taxon>
        <taxon>Fungi</taxon>
        <taxon>Fungi incertae sedis</taxon>
        <taxon>Zoopagomycota</taxon>
        <taxon>Entomophthoromycotina</taxon>
        <taxon>Basidiobolomycetes</taxon>
        <taxon>Basidiobolales</taxon>
        <taxon>Basidiobolaceae</taxon>
        <taxon>Basidiobolus</taxon>
    </lineage>
</organism>
<dbReference type="Proteomes" id="UP001479436">
    <property type="component" value="Unassembled WGS sequence"/>
</dbReference>
<evidence type="ECO:0000256" key="1">
    <source>
        <dbReference type="ARBA" id="ARBA00005131"/>
    </source>
</evidence>
<dbReference type="InterPro" id="IPR039477">
    <property type="entry name" value="ILEI/PANDER_dom"/>
</dbReference>
<feature type="domain" description="GH15-like" evidence="7">
    <location>
        <begin position="12"/>
        <end position="954"/>
    </location>
</feature>
<evidence type="ECO:0000256" key="6">
    <source>
        <dbReference type="SAM" id="MobiDB-lite"/>
    </source>
</evidence>
<dbReference type="EMBL" id="JASJQH010006922">
    <property type="protein sequence ID" value="KAK9727372.1"/>
    <property type="molecule type" value="Genomic_DNA"/>
</dbReference>
<dbReference type="InterPro" id="IPR008928">
    <property type="entry name" value="6-hairpin_glycosidase_sf"/>
</dbReference>
<evidence type="ECO:0000313" key="11">
    <source>
        <dbReference type="Proteomes" id="UP001479436"/>
    </source>
</evidence>
<evidence type="ECO:0000313" key="10">
    <source>
        <dbReference type="EMBL" id="KAK9727372.1"/>
    </source>
</evidence>
<evidence type="ECO:0000256" key="4">
    <source>
        <dbReference type="ARBA" id="ARBA00022860"/>
    </source>
</evidence>
<dbReference type="PANTHER" id="PTHR10749">
    <property type="entry name" value="PHOSPHORYLASE B KINASE REGULATORY SUBUNIT"/>
    <property type="match status" value="1"/>
</dbReference>
<dbReference type="Pfam" id="PF15711">
    <property type="entry name" value="ILEI"/>
    <property type="match status" value="1"/>
</dbReference>
<evidence type="ECO:0000259" key="7">
    <source>
        <dbReference type="Pfam" id="PF00723"/>
    </source>
</evidence>
<evidence type="ECO:0000259" key="8">
    <source>
        <dbReference type="Pfam" id="PF15711"/>
    </source>
</evidence>
<dbReference type="InterPro" id="IPR012341">
    <property type="entry name" value="6hp_glycosidase-like_sf"/>
</dbReference>
<comment type="pathway">
    <text evidence="1">Glycan biosynthesis; glycogen metabolism.</text>
</comment>
<dbReference type="InterPro" id="IPR011613">
    <property type="entry name" value="GH15-like"/>
</dbReference>
<sequence>MSRSQTRRIQDKLDYHYKAVKAIILNRQNPVTGLIPASVAVTTHGDYRDAWVRDNVYSIMAVYGLALAYRKIDDDDGRTHELEHSVIKLMRGLLFSMMRQAQKVEVFKHTQGLMDALHAKYNTNTGDVVVGDAEWGHLQIDATSLFLLTLAQMTASGLSIVYTQDEVDFVQNLVFYIERAYRTPDYGIWERGNKINHGEAELNSSSIGMAVAALQAINGVNLFGPKGGPSSVIHVLPDEFTRNFNTLHSALPRESNSKEIDAAILSVIGFPAFAVADPALVEKTRNDIINKLGGKYGCKRFLRDGHQSVLEDNSRQYYNAQELEIFEHIECEWPLFFTYLILDGLFLGDDDLVERYKDAIEPLIVDSIELEHFGECVGDPEVASGRVPPKTPPLSPRARESFPLIPELYKVPRELVEAEKANPGSQARVPNDNVPLVWANSLYILGNLIYDKLLSVSEVDPLGRRFNAQRTHYADTVVQIALVAEDSTLQSQLATYGLETQTFEQVSPITISPPTALKEVYTTLGMNEKLGLSGRPGSPIGTLGTSKIYRVQGQLHAFTPNFMDKEKFYLSSDNDYLVSVFEHELSFVQQHWFYPGRPTMVILLTHEMFHGEQLPAASSQHLRTDIEDQNEKQWRRNALGWSSKRNLMNFMMTLRTGKCHGVRVKLGRLNEMINTSCIESLDFLINKNQVDWQATLRGCNSGESGVRLRSNSKRSGSRRRSIQRTRSGIWSSSNLLTPLIQTEKSAEQDYFGIQTKESDVLGINSQVANTNEPDATEDSESDPESAITVDMLALTLGDATQVPAALSLLSSTTNMFDQMDLLHYLHSCHGSEFYVETLMATVGVLVEEIYKKALQFKLWGIVRQAAGLLKKVVGSLTINLTDLVICQKEVTIGSGENEIFIRSPLTPEALTDIIYSRSADDVREASLVQEILTYLGSFMRADPQLFEGIMRLRTHSIVIALREEISRMKGCDEEEAVEQLIELSPYELKSLLGTILSGPNLSSSSDETITRKNQQIGKHWRNVCVVDKSCSKSLLSIRVQSGGYSDGNFSRIVINDNSINIENRGLNVVVVDPVEGIILETTSFDTHISENDAEDFVKLIEWLEPGTVVVISAKDDFIEHLTLNARLAIEGLGSKYIEHVRYRDSWCLIGEKGIAKGSAKEAHQKAGSGATEVVQKVYDLSTYKNASSFKTSSQHGPSNGRWLRRRKNDGAFNRVPKDFYPKVWKVLESSRGIRVGEYFLPRDPTVSEKTPEEFNFAREVERFLDCILDPAERQIAVECLLVVYKFLANEGRMESKEIDLIKIMNNSIASLWELWVKEHGEDLKKSIPDQKQADLSLENNQSIARRIFFDLPRSGENSAEYYLMKAAQEVNAHH</sequence>
<protein>
    <recommendedName>
        <fullName evidence="12">Phosphorylase kinase alphabeta</fullName>
    </recommendedName>
</protein>
<feature type="region of interest" description="Disordered" evidence="6">
    <location>
        <begin position="703"/>
        <end position="726"/>
    </location>
</feature>
<dbReference type="InterPro" id="IPR045583">
    <property type="entry name" value="KPBA/B_C"/>
</dbReference>
<dbReference type="Gene3D" id="1.50.10.10">
    <property type="match status" value="1"/>
</dbReference>
<dbReference type="Pfam" id="PF19292">
    <property type="entry name" value="KPBB_C"/>
    <property type="match status" value="1"/>
</dbReference>
<proteinExistence type="inferred from homology"/>
<keyword evidence="5" id="KW-0119">Carbohydrate metabolism</keyword>
<evidence type="ECO:0000256" key="2">
    <source>
        <dbReference type="ARBA" id="ARBA00007128"/>
    </source>
</evidence>
<comment type="caution">
    <text evidence="10">The sequence shown here is derived from an EMBL/GenBank/DDBJ whole genome shotgun (WGS) entry which is preliminary data.</text>
</comment>
<dbReference type="InterPro" id="IPR008734">
    <property type="entry name" value="PHK_A/B_su"/>
</dbReference>
<feature type="compositionally biased region" description="Basic residues" evidence="6">
    <location>
        <begin position="710"/>
        <end position="723"/>
    </location>
</feature>
<evidence type="ECO:0000256" key="3">
    <source>
        <dbReference type="ARBA" id="ARBA00022600"/>
    </source>
</evidence>
<keyword evidence="4" id="KW-0112">Calmodulin-binding</keyword>
<keyword evidence="11" id="KW-1185">Reference proteome</keyword>
<comment type="similarity">
    <text evidence="2">Belongs to the phosphorylase b kinase regulatory chain family.</text>
</comment>
<evidence type="ECO:0008006" key="12">
    <source>
        <dbReference type="Google" id="ProtNLM"/>
    </source>
</evidence>
<evidence type="ECO:0000259" key="9">
    <source>
        <dbReference type="Pfam" id="PF19292"/>
    </source>
</evidence>
<feature type="domain" description="ILEI/PANDER" evidence="8">
    <location>
        <begin position="1064"/>
        <end position="1153"/>
    </location>
</feature>
<feature type="domain" description="Phosphorylase b kinase regulatory subunit alpha/beta C-terminal" evidence="9">
    <location>
        <begin position="1187"/>
        <end position="1296"/>
    </location>
</feature>
<dbReference type="Pfam" id="PF00723">
    <property type="entry name" value="Glyco_hydro_15"/>
    <property type="match status" value="1"/>
</dbReference>
<dbReference type="PANTHER" id="PTHR10749:SF8">
    <property type="entry name" value="PHOSPHORYLASE B KINASE REGULATORY SUBUNIT BETA"/>
    <property type="match status" value="1"/>
</dbReference>
<name>A0ABR2W8Y3_9FUNG</name>
<dbReference type="SUPFAM" id="SSF48208">
    <property type="entry name" value="Six-hairpin glycosidases"/>
    <property type="match status" value="1"/>
</dbReference>
<accession>A0ABR2W8Y3</accession>
<reference evidence="10 11" key="1">
    <citation type="submission" date="2023-04" db="EMBL/GenBank/DDBJ databases">
        <title>Genome of Basidiobolus ranarum AG-B5.</title>
        <authorList>
            <person name="Stajich J.E."/>
            <person name="Carter-House D."/>
            <person name="Gryganskyi A."/>
        </authorList>
    </citation>
    <scope>NUCLEOTIDE SEQUENCE [LARGE SCALE GENOMIC DNA]</scope>
    <source>
        <strain evidence="10 11">AG-B5</strain>
    </source>
</reference>
<keyword evidence="3" id="KW-0321">Glycogen metabolism</keyword>